<dbReference type="Proteomes" id="UP001497512">
    <property type="component" value="Chromosome 9"/>
</dbReference>
<dbReference type="SMART" id="SM00332">
    <property type="entry name" value="PP2Cc"/>
    <property type="match status" value="1"/>
</dbReference>
<evidence type="ECO:0000256" key="5">
    <source>
        <dbReference type="ARBA" id="ARBA00022801"/>
    </source>
</evidence>
<comment type="cofactor">
    <cofactor evidence="2">
        <name>Mg(2+)</name>
        <dbReference type="ChEBI" id="CHEBI:18420"/>
    </cofactor>
</comment>
<keyword evidence="7 9" id="KW-0904">Protein phosphatase</keyword>
<evidence type="ECO:0000256" key="4">
    <source>
        <dbReference type="ARBA" id="ARBA00022723"/>
    </source>
</evidence>
<dbReference type="PANTHER" id="PTHR13832:SF840">
    <property type="entry name" value="PROTEIN PHOSPHATASE 2C 60-RELATED"/>
    <property type="match status" value="1"/>
</dbReference>
<feature type="domain" description="PPM-type phosphatase" evidence="10">
    <location>
        <begin position="23"/>
        <end position="341"/>
    </location>
</feature>
<dbReference type="PROSITE" id="PS51746">
    <property type="entry name" value="PPM_2"/>
    <property type="match status" value="1"/>
</dbReference>
<accession>A0ABP0V7X3</accession>
<dbReference type="CDD" id="cd00143">
    <property type="entry name" value="PP2Cc"/>
    <property type="match status" value="1"/>
</dbReference>
<dbReference type="Pfam" id="PF00481">
    <property type="entry name" value="PP2C"/>
    <property type="match status" value="2"/>
</dbReference>
<dbReference type="InterPro" id="IPR001932">
    <property type="entry name" value="PPM-type_phosphatase-like_dom"/>
</dbReference>
<evidence type="ECO:0000256" key="3">
    <source>
        <dbReference type="ARBA" id="ARBA00013081"/>
    </source>
</evidence>
<dbReference type="InterPro" id="IPR000222">
    <property type="entry name" value="PP2C_BS"/>
</dbReference>
<evidence type="ECO:0000256" key="9">
    <source>
        <dbReference type="RuleBase" id="RU003465"/>
    </source>
</evidence>
<protein>
    <recommendedName>
        <fullName evidence="3">protein-serine/threonine phosphatase</fullName>
        <ecNumber evidence="3">3.1.3.16</ecNumber>
    </recommendedName>
</protein>
<dbReference type="SUPFAM" id="SSF81606">
    <property type="entry name" value="PP2C-like"/>
    <property type="match status" value="1"/>
</dbReference>
<name>A0ABP0V7X3_9BRYO</name>
<evidence type="ECO:0000256" key="1">
    <source>
        <dbReference type="ARBA" id="ARBA00001936"/>
    </source>
</evidence>
<evidence type="ECO:0000256" key="8">
    <source>
        <dbReference type="ARBA" id="ARBA00023211"/>
    </source>
</evidence>
<comment type="cofactor">
    <cofactor evidence="1">
        <name>Mn(2+)</name>
        <dbReference type="ChEBI" id="CHEBI:29035"/>
    </cofactor>
</comment>
<keyword evidence="8" id="KW-0464">Manganese</keyword>
<dbReference type="EC" id="3.1.3.16" evidence="3"/>
<dbReference type="InterPro" id="IPR036457">
    <property type="entry name" value="PPM-type-like_dom_sf"/>
</dbReference>
<keyword evidence="5 9" id="KW-0378">Hydrolase</keyword>
<reference evidence="11" key="1">
    <citation type="submission" date="2024-02" db="EMBL/GenBank/DDBJ databases">
        <authorList>
            <consortium name="ELIXIR-Norway"/>
            <consortium name="Elixir Norway"/>
        </authorList>
    </citation>
    <scope>NUCLEOTIDE SEQUENCE</scope>
</reference>
<dbReference type="PANTHER" id="PTHR13832">
    <property type="entry name" value="PROTEIN PHOSPHATASE 2C"/>
    <property type="match status" value="1"/>
</dbReference>
<dbReference type="SMART" id="SM00331">
    <property type="entry name" value="PP2C_SIG"/>
    <property type="match status" value="1"/>
</dbReference>
<dbReference type="EMBL" id="OZ019901">
    <property type="protein sequence ID" value="CAK9237047.1"/>
    <property type="molecule type" value="Genomic_DNA"/>
</dbReference>
<comment type="similarity">
    <text evidence="9">Belongs to the PP2C family.</text>
</comment>
<evidence type="ECO:0000259" key="10">
    <source>
        <dbReference type="PROSITE" id="PS51746"/>
    </source>
</evidence>
<dbReference type="PROSITE" id="PS01032">
    <property type="entry name" value="PPM_1"/>
    <property type="match status" value="1"/>
</dbReference>
<keyword evidence="6" id="KW-0460">Magnesium</keyword>
<dbReference type="InterPro" id="IPR015655">
    <property type="entry name" value="PP2C"/>
</dbReference>
<evidence type="ECO:0000256" key="2">
    <source>
        <dbReference type="ARBA" id="ARBA00001946"/>
    </source>
</evidence>
<evidence type="ECO:0000313" key="12">
    <source>
        <dbReference type="Proteomes" id="UP001497512"/>
    </source>
</evidence>
<evidence type="ECO:0000256" key="7">
    <source>
        <dbReference type="ARBA" id="ARBA00022912"/>
    </source>
</evidence>
<sequence>MGTYLSTPKTDKVSDDGENEDLRFGSSAMQGWRQSMEDAHTAILDVDKDTSIFGVYDGHGGKVVSKFCAKYLHKEVLKSEAYQSGDLGKALEYAFLRMDEMMKGERGWRELQILGDKGRRFSGMWDGPSTGSTRDDPASPISSTNGIFIESSDEDWNQEEGTHSTFPGPTAGSTAVVAVIRGNQLVVANAGDSRCIMSRHGKALELSLDHKPELEVERGRILFAGGFIHAGRVNGSLNLTRAIGDVKFKYQTDLPPEKQIVTCFPDVRQVELGTGDEFLVLACDGIWDVMSSQGVVDFVHQRLPNAKSISSLCEELLDYCLSPSTRQQEGCDNMSVIIVQLKKFQIETPTTNESS</sequence>
<organism evidence="11 12">
    <name type="scientific">Sphagnum troendelagicum</name>
    <dbReference type="NCBI Taxonomy" id="128251"/>
    <lineage>
        <taxon>Eukaryota</taxon>
        <taxon>Viridiplantae</taxon>
        <taxon>Streptophyta</taxon>
        <taxon>Embryophyta</taxon>
        <taxon>Bryophyta</taxon>
        <taxon>Sphagnophytina</taxon>
        <taxon>Sphagnopsida</taxon>
        <taxon>Sphagnales</taxon>
        <taxon>Sphagnaceae</taxon>
        <taxon>Sphagnum</taxon>
    </lineage>
</organism>
<keyword evidence="4" id="KW-0479">Metal-binding</keyword>
<keyword evidence="12" id="KW-1185">Reference proteome</keyword>
<gene>
    <name evidence="11" type="ORF">CSSPTR1EN2_LOCUS23447</name>
</gene>
<evidence type="ECO:0000313" key="11">
    <source>
        <dbReference type="EMBL" id="CAK9237047.1"/>
    </source>
</evidence>
<evidence type="ECO:0000256" key="6">
    <source>
        <dbReference type="ARBA" id="ARBA00022842"/>
    </source>
</evidence>
<dbReference type="Gene3D" id="3.60.40.10">
    <property type="entry name" value="PPM-type phosphatase domain"/>
    <property type="match status" value="1"/>
</dbReference>
<proteinExistence type="inferred from homology"/>